<dbReference type="Pfam" id="PF03992">
    <property type="entry name" value="ABM"/>
    <property type="match status" value="1"/>
</dbReference>
<organism evidence="2 3">
    <name type="scientific">Vibrio ulleungensis</name>
    <dbReference type="NCBI Taxonomy" id="2807619"/>
    <lineage>
        <taxon>Bacteria</taxon>
        <taxon>Pseudomonadati</taxon>
        <taxon>Pseudomonadota</taxon>
        <taxon>Gammaproteobacteria</taxon>
        <taxon>Vibrionales</taxon>
        <taxon>Vibrionaceae</taxon>
        <taxon>Vibrio</taxon>
    </lineage>
</organism>
<feature type="domain" description="ABM" evidence="1">
    <location>
        <begin position="2"/>
        <end position="93"/>
    </location>
</feature>
<reference evidence="2 3" key="1">
    <citation type="submission" date="2021-02" db="EMBL/GenBank/DDBJ databases">
        <authorList>
            <person name="Park J.-S."/>
        </authorList>
    </citation>
    <scope>NUCLEOTIDE SEQUENCE [LARGE SCALE GENOMIC DNA]</scope>
    <source>
        <strain evidence="2 3">188UL20-2</strain>
    </source>
</reference>
<keyword evidence="2" id="KW-0503">Monooxygenase</keyword>
<evidence type="ECO:0000313" key="3">
    <source>
        <dbReference type="Proteomes" id="UP000809621"/>
    </source>
</evidence>
<dbReference type="Proteomes" id="UP000809621">
    <property type="component" value="Unassembled WGS sequence"/>
</dbReference>
<comment type="caution">
    <text evidence="2">The sequence shown here is derived from an EMBL/GenBank/DDBJ whole genome shotgun (WGS) entry which is preliminary data.</text>
</comment>
<dbReference type="SUPFAM" id="SSF54909">
    <property type="entry name" value="Dimeric alpha+beta barrel"/>
    <property type="match status" value="1"/>
</dbReference>
<gene>
    <name evidence="2" type="ORF">JQC93_12110</name>
</gene>
<sequence length="96" mass="11051">MFVVTVTFEIEPIHFLSFVEALKPHALTSLNSEQHLLQFDVSISGNSREVFIYEVYTSVEGYDLHLSSPHFDEFASETNPWVLNKIVNTYTQVRLS</sequence>
<dbReference type="EMBL" id="JAFEUM010000004">
    <property type="protein sequence ID" value="MBM7037149.1"/>
    <property type="molecule type" value="Genomic_DNA"/>
</dbReference>
<name>A0ABS2HJE0_9VIBR</name>
<dbReference type="InterPro" id="IPR007138">
    <property type="entry name" value="ABM_dom"/>
</dbReference>
<dbReference type="PROSITE" id="PS51725">
    <property type="entry name" value="ABM"/>
    <property type="match status" value="1"/>
</dbReference>
<keyword evidence="3" id="KW-1185">Reference proteome</keyword>
<evidence type="ECO:0000313" key="2">
    <source>
        <dbReference type="EMBL" id="MBM7037149.1"/>
    </source>
</evidence>
<dbReference type="RefSeq" id="WP_205158706.1">
    <property type="nucleotide sequence ID" value="NZ_JAFEUM010000004.1"/>
</dbReference>
<keyword evidence="2" id="KW-0560">Oxidoreductase</keyword>
<dbReference type="Gene3D" id="3.30.70.100">
    <property type="match status" value="1"/>
</dbReference>
<proteinExistence type="predicted"/>
<dbReference type="InterPro" id="IPR011008">
    <property type="entry name" value="Dimeric_a/b-barrel"/>
</dbReference>
<protein>
    <submittedName>
        <fullName evidence="2">Antibiotic biosynthesis monooxygenase</fullName>
    </submittedName>
</protein>
<evidence type="ECO:0000259" key="1">
    <source>
        <dbReference type="PROSITE" id="PS51725"/>
    </source>
</evidence>
<dbReference type="GO" id="GO:0004497">
    <property type="term" value="F:monooxygenase activity"/>
    <property type="evidence" value="ECO:0007669"/>
    <property type="project" value="UniProtKB-KW"/>
</dbReference>
<accession>A0ABS2HJE0</accession>